<reference evidence="2" key="1">
    <citation type="submission" date="2022-08" db="UniProtKB">
        <authorList>
            <consortium name="EnsemblMetazoa"/>
        </authorList>
    </citation>
    <scope>IDENTIFICATION</scope>
</reference>
<feature type="region of interest" description="Disordered" evidence="1">
    <location>
        <begin position="1"/>
        <end position="41"/>
    </location>
</feature>
<dbReference type="AlphaFoldDB" id="A0A8W7P9B4"/>
<protein>
    <submittedName>
        <fullName evidence="2">Uncharacterized protein</fullName>
    </submittedName>
</protein>
<dbReference type="Proteomes" id="UP000075882">
    <property type="component" value="Unassembled WGS sequence"/>
</dbReference>
<feature type="compositionally biased region" description="Low complexity" evidence="1">
    <location>
        <begin position="106"/>
        <end position="125"/>
    </location>
</feature>
<organism evidence="2">
    <name type="scientific">Anopheles coluzzii</name>
    <name type="common">African malaria mosquito</name>
    <dbReference type="NCBI Taxonomy" id="1518534"/>
    <lineage>
        <taxon>Eukaryota</taxon>
        <taxon>Metazoa</taxon>
        <taxon>Ecdysozoa</taxon>
        <taxon>Arthropoda</taxon>
        <taxon>Hexapoda</taxon>
        <taxon>Insecta</taxon>
        <taxon>Pterygota</taxon>
        <taxon>Neoptera</taxon>
        <taxon>Endopterygota</taxon>
        <taxon>Diptera</taxon>
        <taxon>Nematocera</taxon>
        <taxon>Culicoidea</taxon>
        <taxon>Culicidae</taxon>
        <taxon>Anophelinae</taxon>
        <taxon>Anopheles</taxon>
    </lineage>
</organism>
<accession>A0A8W7P9B4</accession>
<feature type="region of interest" description="Disordered" evidence="1">
    <location>
        <begin position="187"/>
        <end position="216"/>
    </location>
</feature>
<evidence type="ECO:0000313" key="2">
    <source>
        <dbReference type="EnsemblMetazoa" id="ACOM027182-PA.1"/>
    </source>
</evidence>
<dbReference type="EnsemblMetazoa" id="ACOM027182-RA">
    <property type="protein sequence ID" value="ACOM027182-PA.1"/>
    <property type="gene ID" value="ACOM027182"/>
</dbReference>
<name>A0A8W7P9B4_ANOCL</name>
<evidence type="ECO:0000256" key="1">
    <source>
        <dbReference type="SAM" id="MobiDB-lite"/>
    </source>
</evidence>
<sequence length="216" mass="21693">MPVVPPPSDDSDDPDEGRSPLGAVGATPAAPHPSPSTSGVVERCSIWPRERLRFSSKLLTLPNRLPAVAADEISLVANGAGASGTTVVAAAAAVVWGIAVRLDSSSAKSSSGSASPSSSSAPHAPITMNSRPRTILPLVSMAPGPPHWPAVLSLIVAAAVVPAGAAPVSSSVWGLLRMGSPLSRLGTPLTLPTSTRSQPADPPPPLITSSSSSELF</sequence>
<proteinExistence type="predicted"/>
<feature type="region of interest" description="Disordered" evidence="1">
    <location>
        <begin position="106"/>
        <end position="127"/>
    </location>
</feature>